<keyword evidence="2" id="KW-1185">Reference proteome</keyword>
<gene>
    <name evidence="1" type="ORF">LTRI10_LOCUS21523</name>
</gene>
<dbReference type="AlphaFoldDB" id="A0AAV2E2D9"/>
<organism evidence="1 2">
    <name type="scientific">Linum trigynum</name>
    <dbReference type="NCBI Taxonomy" id="586398"/>
    <lineage>
        <taxon>Eukaryota</taxon>
        <taxon>Viridiplantae</taxon>
        <taxon>Streptophyta</taxon>
        <taxon>Embryophyta</taxon>
        <taxon>Tracheophyta</taxon>
        <taxon>Spermatophyta</taxon>
        <taxon>Magnoliopsida</taxon>
        <taxon>eudicotyledons</taxon>
        <taxon>Gunneridae</taxon>
        <taxon>Pentapetalae</taxon>
        <taxon>rosids</taxon>
        <taxon>fabids</taxon>
        <taxon>Malpighiales</taxon>
        <taxon>Linaceae</taxon>
        <taxon>Linum</taxon>
    </lineage>
</organism>
<proteinExistence type="predicted"/>
<dbReference type="EMBL" id="OZ034817">
    <property type="protein sequence ID" value="CAL1380051.1"/>
    <property type="molecule type" value="Genomic_DNA"/>
</dbReference>
<evidence type="ECO:0000313" key="2">
    <source>
        <dbReference type="Proteomes" id="UP001497516"/>
    </source>
</evidence>
<protein>
    <submittedName>
        <fullName evidence="1">Uncharacterized protein</fullName>
    </submittedName>
</protein>
<dbReference type="Proteomes" id="UP001497516">
    <property type="component" value="Chromosome 4"/>
</dbReference>
<accession>A0AAV2E2D9</accession>
<sequence length="87" mass="9786">MTPLLGLPGPLKTYKGGKIDLSIMKSIDKNEEINMLNGEEIINSRKKEVNDEIVQHVEMVRENIQSNDAVSQLLKLGIEVKVMKLKP</sequence>
<name>A0AAV2E2D9_9ROSI</name>
<reference evidence="1 2" key="1">
    <citation type="submission" date="2024-04" db="EMBL/GenBank/DDBJ databases">
        <authorList>
            <person name="Fracassetti M."/>
        </authorList>
    </citation>
    <scope>NUCLEOTIDE SEQUENCE [LARGE SCALE GENOMIC DNA]</scope>
</reference>
<evidence type="ECO:0000313" key="1">
    <source>
        <dbReference type="EMBL" id="CAL1380051.1"/>
    </source>
</evidence>